<dbReference type="EMBL" id="AP018042">
    <property type="protein sequence ID" value="BAX79831.1"/>
    <property type="molecule type" value="Genomic_DNA"/>
</dbReference>
<dbReference type="RefSeq" id="WP_096428714.1">
    <property type="nucleotide sequence ID" value="NZ_AP018042.1"/>
</dbReference>
<dbReference type="KEGG" id="mbas:ALGA_1452"/>
<proteinExistence type="predicted"/>
<dbReference type="Proteomes" id="UP000218267">
    <property type="component" value="Chromosome"/>
</dbReference>
<evidence type="ECO:0000313" key="1">
    <source>
        <dbReference type="EMBL" id="BAX79831.1"/>
    </source>
</evidence>
<sequence length="381" mass="44184">MIKHILILLLTLSYLTLTAQEFKGQLIDNDGASKKVYLLDPYKKSNYESILFYRYGQPTKLYASDYRRAVFSDDLIYTSIKVEESNEKVWAQLHFESELIKLYLRYNNYYLETNNQVMDISKSQNLESLQLPDQLKKRWGQALKESKSLPFKKVKTILKEYHKQEKIKYRSYFNKRQSSMKIEVEVGIGLNVSKANINKSNTEQFRVNIISPRLFANCRIYLPRVMENSFAGIGISILKYSMEEDIHKRFANSDNYYESEMKFLQVAIPLSFNMKIASLNNFDIYAKAGAKIYFNIGDNGTLNTEYKIENIVRPEQQELQLAKKDGLAPIAGFLIDKKFGKQQFSLSLQYEHYMESGASSTEIPEVVLNNSAITIGLAMKF</sequence>
<dbReference type="AlphaFoldDB" id="A0A1Y1CKN6"/>
<protein>
    <submittedName>
        <fullName evidence="1">Uncharacterized protein</fullName>
    </submittedName>
</protein>
<organism evidence="1 2">
    <name type="scientific">Labilibaculum antarcticum</name>
    <dbReference type="NCBI Taxonomy" id="1717717"/>
    <lineage>
        <taxon>Bacteria</taxon>
        <taxon>Pseudomonadati</taxon>
        <taxon>Bacteroidota</taxon>
        <taxon>Bacteroidia</taxon>
        <taxon>Marinilabiliales</taxon>
        <taxon>Marinifilaceae</taxon>
        <taxon>Labilibaculum</taxon>
    </lineage>
</organism>
<accession>A0A1Y1CKN6</accession>
<evidence type="ECO:0000313" key="2">
    <source>
        <dbReference type="Proteomes" id="UP000218267"/>
    </source>
</evidence>
<reference evidence="2" key="2">
    <citation type="journal article" date="2020" name="Antonie Van Leeuwenhoek">
        <title>Labilibaculum antarcticum sp. nov., a novel facultative anaerobic, psychrotorelant bacterium isolated from marine sediment of Antarctica.</title>
        <authorList>
            <person name="Watanabe M."/>
            <person name="Kojima H."/>
            <person name="Fukui M."/>
        </authorList>
    </citation>
    <scope>NUCLEOTIDE SEQUENCE [LARGE SCALE GENOMIC DNA]</scope>
    <source>
        <strain evidence="2">SPP2</strain>
    </source>
</reference>
<dbReference type="Gene3D" id="2.40.160.20">
    <property type="match status" value="1"/>
</dbReference>
<gene>
    <name evidence="1" type="ORF">ALGA_1452</name>
</gene>
<keyword evidence="2" id="KW-1185">Reference proteome</keyword>
<name>A0A1Y1CKN6_9BACT</name>
<reference evidence="1 2" key="1">
    <citation type="journal article" date="2018" name="Mar. Genomics">
        <title>Complete genome sequence of Marinifilaceae bacterium strain SPP2, isolated from the Antarctic marine sediment.</title>
        <authorList>
            <person name="Watanabe M."/>
            <person name="Kojima H."/>
            <person name="Fukui M."/>
        </authorList>
    </citation>
    <scope>NUCLEOTIDE SEQUENCE [LARGE SCALE GENOMIC DNA]</scope>
    <source>
        <strain evidence="1 2">SPP2</strain>
    </source>
</reference>